<feature type="compositionally biased region" description="Basic and acidic residues" evidence="1">
    <location>
        <begin position="86"/>
        <end position="100"/>
    </location>
</feature>
<gene>
    <name evidence="2" type="ORF">Ahy_B02g060539</name>
</gene>
<keyword evidence="3" id="KW-1185">Reference proteome</keyword>
<name>A0A445AIR3_ARAHY</name>
<dbReference type="PANTHER" id="PTHR34055">
    <property type="entry name" value="OS09G0491596 PROTEIN"/>
    <property type="match status" value="1"/>
</dbReference>
<organism evidence="2 3">
    <name type="scientific">Arachis hypogaea</name>
    <name type="common">Peanut</name>
    <dbReference type="NCBI Taxonomy" id="3818"/>
    <lineage>
        <taxon>Eukaryota</taxon>
        <taxon>Viridiplantae</taxon>
        <taxon>Streptophyta</taxon>
        <taxon>Embryophyta</taxon>
        <taxon>Tracheophyta</taxon>
        <taxon>Spermatophyta</taxon>
        <taxon>Magnoliopsida</taxon>
        <taxon>eudicotyledons</taxon>
        <taxon>Gunneridae</taxon>
        <taxon>Pentapetalae</taxon>
        <taxon>rosids</taxon>
        <taxon>fabids</taxon>
        <taxon>Fabales</taxon>
        <taxon>Fabaceae</taxon>
        <taxon>Papilionoideae</taxon>
        <taxon>50 kb inversion clade</taxon>
        <taxon>dalbergioids sensu lato</taxon>
        <taxon>Dalbergieae</taxon>
        <taxon>Pterocarpus clade</taxon>
        <taxon>Arachis</taxon>
    </lineage>
</organism>
<sequence length="183" mass="21085">MEGENRRYRQVPEEHGYSQGLASHLNKSHLCFFVYSFLLLQQIPFIQSYAGDVNQVIHNFGQCFRWVMQLFCLVLLGRGKGKKLNINHEDAGSGEDEKLPTQKRRGRPQKPLKDEFDDEGVEKVECLRVYLISLAQSGQPITQDLLSSGVVEDFIMAKRRHKEKVDSNGDAQLHCKPHFKLER</sequence>
<dbReference type="AlphaFoldDB" id="A0A445AIR3"/>
<evidence type="ECO:0000256" key="1">
    <source>
        <dbReference type="SAM" id="MobiDB-lite"/>
    </source>
</evidence>
<evidence type="ECO:0000313" key="2">
    <source>
        <dbReference type="EMBL" id="RYR26312.1"/>
    </source>
</evidence>
<accession>A0A445AIR3</accession>
<dbReference type="EMBL" id="SDMP01000012">
    <property type="protein sequence ID" value="RYR26312.1"/>
    <property type="molecule type" value="Genomic_DNA"/>
</dbReference>
<evidence type="ECO:0000313" key="3">
    <source>
        <dbReference type="Proteomes" id="UP000289738"/>
    </source>
</evidence>
<reference evidence="2 3" key="1">
    <citation type="submission" date="2019-01" db="EMBL/GenBank/DDBJ databases">
        <title>Sequencing of cultivated peanut Arachis hypogaea provides insights into genome evolution and oil improvement.</title>
        <authorList>
            <person name="Chen X."/>
        </authorList>
    </citation>
    <scope>NUCLEOTIDE SEQUENCE [LARGE SCALE GENOMIC DNA]</scope>
    <source>
        <strain evidence="3">cv. Fuhuasheng</strain>
        <tissue evidence="2">Leaves</tissue>
    </source>
</reference>
<dbReference type="PANTHER" id="PTHR34055:SF1">
    <property type="entry name" value="EXPRESSED PROTEIN"/>
    <property type="match status" value="1"/>
</dbReference>
<dbReference type="STRING" id="3818.A0A445AIR3"/>
<dbReference type="Proteomes" id="UP000289738">
    <property type="component" value="Chromosome B02"/>
</dbReference>
<feature type="compositionally biased region" description="Basic residues" evidence="1">
    <location>
        <begin position="101"/>
        <end position="110"/>
    </location>
</feature>
<comment type="caution">
    <text evidence="2">The sequence shown here is derived from an EMBL/GenBank/DDBJ whole genome shotgun (WGS) entry which is preliminary data.</text>
</comment>
<protein>
    <submittedName>
        <fullName evidence="2">Uncharacterized protein</fullName>
    </submittedName>
</protein>
<feature type="region of interest" description="Disordered" evidence="1">
    <location>
        <begin position="86"/>
        <end position="114"/>
    </location>
</feature>
<proteinExistence type="predicted"/>